<dbReference type="GO" id="GO:0005886">
    <property type="term" value="C:plasma membrane"/>
    <property type="evidence" value="ECO:0007669"/>
    <property type="project" value="UniProtKB-SubCell"/>
</dbReference>
<dbReference type="FunFam" id="2.60.40.10:FF:000032">
    <property type="entry name" value="palladin isoform X1"/>
    <property type="match status" value="2"/>
</dbReference>
<protein>
    <recommendedName>
        <fullName evidence="14">Down syndrome cell adhesion molecule-like protein Dscam2</fullName>
    </recommendedName>
</protein>
<evidence type="ECO:0000259" key="10">
    <source>
        <dbReference type="PROSITE" id="PS50835"/>
    </source>
</evidence>
<evidence type="ECO:0000256" key="9">
    <source>
        <dbReference type="ARBA" id="ARBA00023319"/>
    </source>
</evidence>
<dbReference type="SUPFAM" id="SSF49265">
    <property type="entry name" value="Fibronectin type III"/>
    <property type="match status" value="3"/>
</dbReference>
<dbReference type="GO" id="GO:0098609">
    <property type="term" value="P:cell-cell adhesion"/>
    <property type="evidence" value="ECO:0007669"/>
    <property type="project" value="TreeGrafter"/>
</dbReference>
<dbReference type="SUPFAM" id="SSF48726">
    <property type="entry name" value="Immunoglobulin"/>
    <property type="match status" value="6"/>
</dbReference>
<feature type="domain" description="Ig-like" evidence="10">
    <location>
        <begin position="392"/>
        <end position="484"/>
    </location>
</feature>
<keyword evidence="8" id="KW-1015">Disulfide bond</keyword>
<dbReference type="CDD" id="cd20956">
    <property type="entry name" value="IgI_4_Dscam"/>
    <property type="match status" value="1"/>
</dbReference>
<evidence type="ECO:0000256" key="7">
    <source>
        <dbReference type="ARBA" id="ARBA00023136"/>
    </source>
</evidence>
<dbReference type="SMART" id="SM00408">
    <property type="entry name" value="IGc2"/>
    <property type="match status" value="6"/>
</dbReference>
<keyword evidence="7" id="KW-0472">Membrane</keyword>
<feature type="domain" description="Ig-like" evidence="10">
    <location>
        <begin position="111"/>
        <end position="195"/>
    </location>
</feature>
<comment type="subcellular location">
    <subcellularLocation>
        <location evidence="1">Membrane</location>
        <topology evidence="1">Single-pass type I membrane protein</topology>
    </subcellularLocation>
</comment>
<dbReference type="InterPro" id="IPR056754">
    <property type="entry name" value="DSCAM/DSCAML_C"/>
</dbReference>
<dbReference type="Pfam" id="PF25059">
    <property type="entry name" value="FN3_DSCAM-DSCAML_C"/>
    <property type="match status" value="1"/>
</dbReference>
<feature type="domain" description="Fibronectin type-III" evidence="11">
    <location>
        <begin position="804"/>
        <end position="901"/>
    </location>
</feature>
<dbReference type="InterPro" id="IPR003961">
    <property type="entry name" value="FN3_dom"/>
</dbReference>
<dbReference type="FunFam" id="2.60.40.10:FF:000017">
    <property type="entry name" value="Down syndrome cell adhesion molecule b"/>
    <property type="match status" value="1"/>
</dbReference>
<evidence type="ECO:0008006" key="14">
    <source>
        <dbReference type="Google" id="ProtNLM"/>
    </source>
</evidence>
<dbReference type="PANTHER" id="PTHR44170">
    <property type="entry name" value="PROTEIN SIDEKICK"/>
    <property type="match status" value="1"/>
</dbReference>
<dbReference type="FunFam" id="2.60.40.10:FF:000104">
    <property type="entry name" value="Down syndrome cell adhesion molecule b"/>
    <property type="match status" value="1"/>
</dbReference>
<dbReference type="InterPro" id="IPR003599">
    <property type="entry name" value="Ig_sub"/>
</dbReference>
<dbReference type="AlphaFoldDB" id="A0AAV2S825"/>
<dbReference type="Pfam" id="PF13927">
    <property type="entry name" value="Ig_3"/>
    <property type="match status" value="2"/>
</dbReference>
<evidence type="ECO:0000256" key="8">
    <source>
        <dbReference type="ARBA" id="ARBA00023157"/>
    </source>
</evidence>
<feature type="domain" description="Ig-like" evidence="10">
    <location>
        <begin position="995"/>
        <end position="1087"/>
    </location>
</feature>
<evidence type="ECO:0000259" key="11">
    <source>
        <dbReference type="PROSITE" id="PS50853"/>
    </source>
</evidence>
<feature type="domain" description="Fibronectin type-III" evidence="11">
    <location>
        <begin position="588"/>
        <end position="694"/>
    </location>
</feature>
<proteinExistence type="predicted"/>
<dbReference type="Gene3D" id="2.60.40.10">
    <property type="entry name" value="Immunoglobulins"/>
    <property type="match status" value="12"/>
</dbReference>
<dbReference type="Pfam" id="PF00041">
    <property type="entry name" value="fn3"/>
    <property type="match status" value="5"/>
</dbReference>
<keyword evidence="9" id="KW-0393">Immunoglobulin domain</keyword>
<dbReference type="InterPro" id="IPR003598">
    <property type="entry name" value="Ig_sub2"/>
</dbReference>
<dbReference type="InterPro" id="IPR036179">
    <property type="entry name" value="Ig-like_dom_sf"/>
</dbReference>
<feature type="domain" description="Ig-like" evidence="10">
    <location>
        <begin position="13"/>
        <end position="106"/>
    </location>
</feature>
<organism evidence="12 13">
    <name type="scientific">Meganyctiphanes norvegica</name>
    <name type="common">Northern krill</name>
    <name type="synonym">Thysanopoda norvegica</name>
    <dbReference type="NCBI Taxonomy" id="48144"/>
    <lineage>
        <taxon>Eukaryota</taxon>
        <taxon>Metazoa</taxon>
        <taxon>Ecdysozoa</taxon>
        <taxon>Arthropoda</taxon>
        <taxon>Crustacea</taxon>
        <taxon>Multicrustacea</taxon>
        <taxon>Malacostraca</taxon>
        <taxon>Eumalacostraca</taxon>
        <taxon>Eucarida</taxon>
        <taxon>Euphausiacea</taxon>
        <taxon>Euphausiidae</taxon>
        <taxon>Meganyctiphanes</taxon>
    </lineage>
</organism>
<feature type="domain" description="Fibronectin type-III" evidence="11">
    <location>
        <begin position="1186"/>
        <end position="1279"/>
    </location>
</feature>
<dbReference type="PROSITE" id="PS50853">
    <property type="entry name" value="FN3"/>
    <property type="match status" value="6"/>
</dbReference>
<dbReference type="FunFam" id="2.60.40.10:FF:000333">
    <property type="entry name" value="Down syndrome cell adhesion molecule"/>
    <property type="match status" value="1"/>
</dbReference>
<dbReference type="GO" id="GO:0009653">
    <property type="term" value="P:anatomical structure morphogenesis"/>
    <property type="evidence" value="ECO:0007669"/>
    <property type="project" value="UniProtKB-ARBA"/>
</dbReference>
<evidence type="ECO:0000313" key="12">
    <source>
        <dbReference type="EMBL" id="CAL4166405.1"/>
    </source>
</evidence>
<keyword evidence="3" id="KW-0732">Signal</keyword>
<feature type="domain" description="Fibronectin type-III" evidence="11">
    <location>
        <begin position="1091"/>
        <end position="1184"/>
    </location>
</feature>
<feature type="domain" description="Fibronectin type-III" evidence="11">
    <location>
        <begin position="699"/>
        <end position="799"/>
    </location>
</feature>
<evidence type="ECO:0000256" key="6">
    <source>
        <dbReference type="ARBA" id="ARBA00022989"/>
    </source>
</evidence>
<evidence type="ECO:0000256" key="3">
    <source>
        <dbReference type="ARBA" id="ARBA00022729"/>
    </source>
</evidence>
<evidence type="ECO:0000313" key="13">
    <source>
        <dbReference type="Proteomes" id="UP001497623"/>
    </source>
</evidence>
<gene>
    <name evidence="12" type="ORF">MNOR_LOCUS33438</name>
</gene>
<dbReference type="GO" id="GO:0030154">
    <property type="term" value="P:cell differentiation"/>
    <property type="evidence" value="ECO:0007669"/>
    <property type="project" value="UniProtKB-ARBA"/>
</dbReference>
<dbReference type="InterPro" id="IPR013098">
    <property type="entry name" value="Ig_I-set"/>
</dbReference>
<dbReference type="InterPro" id="IPR007110">
    <property type="entry name" value="Ig-like_dom"/>
</dbReference>
<evidence type="ECO:0000256" key="5">
    <source>
        <dbReference type="ARBA" id="ARBA00022889"/>
    </source>
</evidence>
<comment type="caution">
    <text evidence="12">The sequence shown here is derived from an EMBL/GenBank/DDBJ whole genome shotgun (WGS) entry which is preliminary data.</text>
</comment>
<dbReference type="PROSITE" id="PS50835">
    <property type="entry name" value="IG_LIKE"/>
    <property type="match status" value="6"/>
</dbReference>
<evidence type="ECO:0000256" key="4">
    <source>
        <dbReference type="ARBA" id="ARBA00022737"/>
    </source>
</evidence>
<keyword evidence="5" id="KW-0130">Cell adhesion</keyword>
<reference evidence="12 13" key="1">
    <citation type="submission" date="2024-05" db="EMBL/GenBank/DDBJ databases">
        <authorList>
            <person name="Wallberg A."/>
        </authorList>
    </citation>
    <scope>NUCLEOTIDE SEQUENCE [LARGE SCALE GENOMIC DNA]</scope>
</reference>
<dbReference type="Proteomes" id="UP001497623">
    <property type="component" value="Unassembled WGS sequence"/>
</dbReference>
<keyword evidence="2" id="KW-0812">Transmembrane</keyword>
<dbReference type="SMART" id="SM00060">
    <property type="entry name" value="FN3"/>
    <property type="match status" value="6"/>
</dbReference>
<keyword evidence="13" id="KW-1185">Reference proteome</keyword>
<keyword evidence="6" id="KW-1133">Transmembrane helix</keyword>
<dbReference type="InterPro" id="IPR013783">
    <property type="entry name" value="Ig-like_fold"/>
</dbReference>
<dbReference type="SMART" id="SM00409">
    <property type="entry name" value="IG"/>
    <property type="match status" value="6"/>
</dbReference>
<dbReference type="CDD" id="cd00063">
    <property type="entry name" value="FN3"/>
    <property type="match status" value="6"/>
</dbReference>
<keyword evidence="4" id="KW-0677">Repeat</keyword>
<dbReference type="Pfam" id="PF07679">
    <property type="entry name" value="I-set"/>
    <property type="match status" value="4"/>
</dbReference>
<feature type="domain" description="Ig-like" evidence="10">
    <location>
        <begin position="297"/>
        <end position="387"/>
    </location>
</feature>
<evidence type="ECO:0000256" key="1">
    <source>
        <dbReference type="ARBA" id="ARBA00004479"/>
    </source>
</evidence>
<feature type="non-terminal residue" evidence="12">
    <location>
        <position position="1280"/>
    </location>
</feature>
<dbReference type="InterPro" id="IPR036116">
    <property type="entry name" value="FN3_sf"/>
</dbReference>
<dbReference type="FunFam" id="2.60.40.10:FF:000028">
    <property type="entry name" value="Neuronal cell adhesion molecule"/>
    <property type="match status" value="2"/>
</dbReference>
<accession>A0AAV2S825</accession>
<dbReference type="PANTHER" id="PTHR44170:SF56">
    <property type="entry name" value="FIBRONECTIN TYPE-III DOMAIN-CONTAINING PROTEIN"/>
    <property type="match status" value="1"/>
</dbReference>
<evidence type="ECO:0000256" key="2">
    <source>
        <dbReference type="ARBA" id="ARBA00022692"/>
    </source>
</evidence>
<dbReference type="EMBL" id="CAXKWB010048219">
    <property type="protein sequence ID" value="CAL4166405.1"/>
    <property type="molecule type" value="Genomic_DNA"/>
</dbReference>
<feature type="domain" description="Fibronectin type-III" evidence="11">
    <location>
        <begin position="902"/>
        <end position="999"/>
    </location>
</feature>
<name>A0AAV2S825_MEGNR</name>
<feature type="domain" description="Ig-like" evidence="10">
    <location>
        <begin position="489"/>
        <end position="581"/>
    </location>
</feature>
<sequence length="1280" mass="137867">MGVSASVPATSSPQLLYRFIEQTLQPGPAVSLKCIATGTPTPHITWALDGFPLPHSHRYLKGQYVSGIGDVVSHVNISMVQVMDGGAYTCTATNSAGAAHHTARLNVYGAPHIRPMGQMIAVAGEKFTVSCPVSGYPIDKIVWEKGGSRLPLSHLQRVFNNGTLVLEKVIRGTDDGQYSCTAIANNGKQDTQTLTLTVKGNTPTSASHINIYIKKSKSNSIWQIVEGDRRSTFNVQLLLRPQTATVLHVSKVLGEILKELVMISCGKKHNLRIMTLCVKSSQVGFNSSKKTDLTIPPQLAEFSFAKGTLEGMRTIVTCLVRSGDQPITMSWQKDEQPIDITQGVNVKQLDTFTSLLTIDSARDEHTGNYTCLAANSARTTKFTARLSVSVPPTWVMEPVSGNVALGGAAALHCLAKGFPSPTISWRRETMSGEFVSVMSVNQGMTMWPNGTLEILHAKQSQEGRYLCEANNAVGSGLSKVVSISVNEPPWFSQHAARQKAMVGKTATMACEAKGDAPITIIWTRDSQTIESQQRFDVSERSSDSGHVSELVIRLTVLEDSGIYVCTASNTHGTLASEFNFLVQDVPSVPTGVSVQERGARYLSLKWTRPQDSNAPITSYIVFFDRKNNDIMLNEQGNFNKFAVNLRKVTVEGNQHQVKIEGLKPATIYIFTVVAENRVGRSSASAPVTADTVEEKPTGTPQNIKVSSVSSSALMVSWEPPSDNLTHGTIRGYYLGFKDVSKGESDAYNFTTVGVDGSGVTSATLAGLRPYTRYAVVLQAFNSVGAGPTSHPVFKETLQDKPSGPPSHVTCEPVSPTSIMVVWSSPPQRLINGVIVNYRINYGKIDQAVPDMRVGGNVMSDGVRATVTGLTAWSNYTVTVAAATLAGEGVASDSITCTTDEDLPSAVIGVKAVVSGPRSVVVSWSVPEHPHGRLIRYTVHWEAAAGRSGGKHNRRVQPTITHLTLHDLKQNAYEVWVTASTRVGEGPSGSIVVVTPSHKVGAGVWSVGGNVTAAWKQDVGLPCGTVGVPEPTILWTHNGRNVPSSSDRFHVQPDGTLTIADIQREDNGQYICFAENKHGKDSAIYQLNVIVAPSTPGLHVTETTTSSIRVQWTVGDSGGSPLTGARLHYRSSGGEWESSEVGDDRRAYTVTGLTCGTKHQFYLIAHNSIGSSEASPTVEAQTKGRPPEAPPQFQFVTSNSSQATLYLSQWNNGGCPILFFTVHYRNKGKNQWTTVSLEVVPSRTYAVTGLAAGTSYDLKVTAHNAAGWKTQLYNIVTQSKG</sequence>
<dbReference type="CDD" id="cd00096">
    <property type="entry name" value="Ig"/>
    <property type="match status" value="1"/>
</dbReference>